<reference evidence="4 5" key="1">
    <citation type="submission" date="2019-08" db="EMBL/GenBank/DDBJ databases">
        <title>In-depth cultivation of the pig gut microbiome towards novel bacterial diversity and tailored functional studies.</title>
        <authorList>
            <person name="Wylensek D."/>
            <person name="Hitch T.C.A."/>
            <person name="Clavel T."/>
        </authorList>
    </citation>
    <scope>NUCLEOTIDE SEQUENCE [LARGE SCALE GENOMIC DNA]</scope>
    <source>
        <strain evidence="5">WCA-380-WT-3B3</strain>
    </source>
</reference>
<dbReference type="Gene3D" id="3.90.1210.10">
    <property type="entry name" value="Antifreeze-like/N-acetylneuraminic acid synthase C-terminal domain"/>
    <property type="match status" value="1"/>
</dbReference>
<evidence type="ECO:0000313" key="4">
    <source>
        <dbReference type="EMBL" id="MSV24599.1"/>
    </source>
</evidence>
<sequence>MGKGPSFIQRIQALTDRLSYRQYLIIMGGVSLLLGIVVFFCYSSLKSDFSSTKKDKEPQLVQVVVAKQDIPQRETIRDDMIRVVSIPAEAAPPGAFQSASEAVGQPASVPIQQGDVLTNKKVLVDPRMAGFTGMIPPNCRAITIAINDVTGVAGFAHPGDYVDVMVIRGDKSKGKVSGEILMQNVLLLGVNKRGNDTARVSNTGGKDDSKDSKDGKEAKAKDSGADVNASQDTMANATLAVTPEEALKLAVAAQNGTIYLVLRPFKPNNMFVVGTEYFQFNDTEKTATAPAAAAPAARSSAPVSAPAPAQSYTPAPRPAAPVSPSVPSYRNTIEVIRGTDSSTVGVN</sequence>
<evidence type="ECO:0000259" key="3">
    <source>
        <dbReference type="SMART" id="SM00858"/>
    </source>
</evidence>
<comment type="caution">
    <text evidence="4">The sequence shown here is derived from an EMBL/GenBank/DDBJ whole genome shotgun (WGS) entry which is preliminary data.</text>
</comment>
<keyword evidence="2" id="KW-1133">Transmembrane helix</keyword>
<dbReference type="AlphaFoldDB" id="A0A6I2UWA7"/>
<feature type="region of interest" description="Disordered" evidence="1">
    <location>
        <begin position="289"/>
        <end position="334"/>
    </location>
</feature>
<dbReference type="NCBIfam" id="TIGR03177">
    <property type="entry name" value="pilus_cpaB"/>
    <property type="match status" value="1"/>
</dbReference>
<evidence type="ECO:0000256" key="1">
    <source>
        <dbReference type="SAM" id="MobiDB-lite"/>
    </source>
</evidence>
<organism evidence="4 5">
    <name type="scientific">Selenomonas montiformis</name>
    <dbReference type="NCBI Taxonomy" id="2652285"/>
    <lineage>
        <taxon>Bacteria</taxon>
        <taxon>Bacillati</taxon>
        <taxon>Bacillota</taxon>
        <taxon>Negativicutes</taxon>
        <taxon>Selenomonadales</taxon>
        <taxon>Selenomonadaceae</taxon>
        <taxon>Selenomonas</taxon>
    </lineage>
</organism>
<protein>
    <submittedName>
        <fullName evidence="4">Flp pilus assembly protein CpaB</fullName>
    </submittedName>
</protein>
<keyword evidence="2" id="KW-0812">Transmembrane</keyword>
<dbReference type="Pfam" id="PF08666">
    <property type="entry name" value="SAF"/>
    <property type="match status" value="1"/>
</dbReference>
<dbReference type="InterPro" id="IPR017592">
    <property type="entry name" value="Pilus_assmbl_Flp-typ_CpaB"/>
</dbReference>
<dbReference type="Pfam" id="PF16976">
    <property type="entry name" value="RcpC"/>
    <property type="match status" value="1"/>
</dbReference>
<dbReference type="SMART" id="SM00858">
    <property type="entry name" value="SAF"/>
    <property type="match status" value="1"/>
</dbReference>
<proteinExistence type="predicted"/>
<feature type="compositionally biased region" description="Low complexity" evidence="1">
    <location>
        <begin position="289"/>
        <end position="309"/>
    </location>
</feature>
<keyword evidence="2" id="KW-0472">Membrane</keyword>
<dbReference type="InterPro" id="IPR013974">
    <property type="entry name" value="SAF"/>
</dbReference>
<evidence type="ECO:0000256" key="2">
    <source>
        <dbReference type="SAM" id="Phobius"/>
    </source>
</evidence>
<feature type="transmembrane region" description="Helical" evidence="2">
    <location>
        <begin position="23"/>
        <end position="45"/>
    </location>
</feature>
<evidence type="ECO:0000313" key="5">
    <source>
        <dbReference type="Proteomes" id="UP000430222"/>
    </source>
</evidence>
<feature type="region of interest" description="Disordered" evidence="1">
    <location>
        <begin position="196"/>
        <end position="229"/>
    </location>
</feature>
<dbReference type="InterPro" id="IPR031571">
    <property type="entry name" value="RcpC_dom"/>
</dbReference>
<dbReference type="Proteomes" id="UP000430222">
    <property type="component" value="Unassembled WGS sequence"/>
</dbReference>
<dbReference type="EMBL" id="VUNL01000004">
    <property type="protein sequence ID" value="MSV24599.1"/>
    <property type="molecule type" value="Genomic_DNA"/>
</dbReference>
<gene>
    <name evidence="4" type="primary">cpaB</name>
    <name evidence="4" type="ORF">FYJ78_05225</name>
</gene>
<name>A0A6I2UWA7_9FIRM</name>
<dbReference type="CDD" id="cd11614">
    <property type="entry name" value="SAF_CpaB_FlgA_like"/>
    <property type="match status" value="1"/>
</dbReference>
<keyword evidence="5" id="KW-1185">Reference proteome</keyword>
<feature type="compositionally biased region" description="Basic and acidic residues" evidence="1">
    <location>
        <begin position="205"/>
        <end position="224"/>
    </location>
</feature>
<feature type="domain" description="SAF" evidence="3">
    <location>
        <begin position="61"/>
        <end position="123"/>
    </location>
</feature>
<accession>A0A6I2UWA7</accession>
<dbReference type="RefSeq" id="WP_154620350.1">
    <property type="nucleotide sequence ID" value="NZ_VUNL01000004.1"/>
</dbReference>